<evidence type="ECO:0000259" key="8">
    <source>
        <dbReference type="SMART" id="SM00829"/>
    </source>
</evidence>
<comment type="pathway">
    <text evidence="6">Amino-acid degradation; L-threonine degradation via oxydo-reductase pathway; glycine from L-threonine: step 1/2.</text>
</comment>
<evidence type="ECO:0000256" key="7">
    <source>
        <dbReference type="NCBIfam" id="TIGR00692"/>
    </source>
</evidence>
<feature type="binding site" evidence="6">
    <location>
        <position position="93"/>
    </location>
    <ligand>
        <name>Zn(2+)</name>
        <dbReference type="ChEBI" id="CHEBI:29105"/>
        <label>2</label>
    </ligand>
</feature>
<feature type="binding site" evidence="6">
    <location>
        <position position="64"/>
    </location>
    <ligand>
        <name>Zn(2+)</name>
        <dbReference type="ChEBI" id="CHEBI:29105"/>
        <label>1</label>
        <note>catalytic</note>
    </ligand>
</feature>
<comment type="cofactor">
    <cofactor evidence="6">
        <name>Zn(2+)</name>
        <dbReference type="ChEBI" id="CHEBI:29105"/>
    </cofactor>
    <text evidence="6">Binds 2 Zn(2+) ions per subunit.</text>
</comment>
<comment type="caution">
    <text evidence="9">The sequence shown here is derived from an EMBL/GenBank/DDBJ whole genome shotgun (WGS) entry which is preliminary data.</text>
</comment>
<keyword evidence="5 6" id="KW-0520">NAD</keyword>
<dbReference type="SMART" id="SM00829">
    <property type="entry name" value="PKS_ER"/>
    <property type="match status" value="1"/>
</dbReference>
<dbReference type="NCBIfam" id="NF003808">
    <property type="entry name" value="PRK05396.1"/>
    <property type="match status" value="1"/>
</dbReference>
<dbReference type="InterPro" id="IPR050129">
    <property type="entry name" value="Zn_alcohol_dh"/>
</dbReference>
<feature type="binding site" evidence="6">
    <location>
        <position position="195"/>
    </location>
    <ligand>
        <name>NAD(+)</name>
        <dbReference type="ChEBI" id="CHEBI:57540"/>
    </ligand>
</feature>
<dbReference type="SUPFAM" id="SSF50129">
    <property type="entry name" value="GroES-like"/>
    <property type="match status" value="1"/>
</dbReference>
<feature type="binding site" evidence="6">
    <location>
        <position position="96"/>
    </location>
    <ligand>
        <name>Zn(2+)</name>
        <dbReference type="ChEBI" id="CHEBI:29105"/>
        <label>2</label>
    </ligand>
</feature>
<dbReference type="PANTHER" id="PTHR43401">
    <property type="entry name" value="L-THREONINE 3-DEHYDROGENASE"/>
    <property type="match status" value="1"/>
</dbReference>
<dbReference type="Proteomes" id="UP001203069">
    <property type="component" value="Unassembled WGS sequence"/>
</dbReference>
<feature type="binding site" evidence="6">
    <location>
        <position position="107"/>
    </location>
    <ligand>
        <name>Zn(2+)</name>
        <dbReference type="ChEBI" id="CHEBI:29105"/>
        <label>2</label>
    </ligand>
</feature>
<dbReference type="Pfam" id="PF08240">
    <property type="entry name" value="ADH_N"/>
    <property type="match status" value="1"/>
</dbReference>
<comment type="similarity">
    <text evidence="6">Belongs to the zinc-containing alcohol dehydrogenase family.</text>
</comment>
<feature type="binding site" evidence="6">
    <location>
        <begin position="262"/>
        <end position="264"/>
    </location>
    <ligand>
        <name>NAD(+)</name>
        <dbReference type="ChEBI" id="CHEBI:57540"/>
    </ligand>
</feature>
<dbReference type="SUPFAM" id="SSF51735">
    <property type="entry name" value="NAD(P)-binding Rossmann-fold domains"/>
    <property type="match status" value="1"/>
</dbReference>
<evidence type="ECO:0000256" key="4">
    <source>
        <dbReference type="ARBA" id="ARBA00023002"/>
    </source>
</evidence>
<feature type="binding site" evidence="6">
    <location>
        <position position="99"/>
    </location>
    <ligand>
        <name>Zn(2+)</name>
        <dbReference type="ChEBI" id="CHEBI:29105"/>
        <label>2</label>
    </ligand>
</feature>
<evidence type="ECO:0000256" key="5">
    <source>
        <dbReference type="ARBA" id="ARBA00023027"/>
    </source>
</evidence>
<comment type="function">
    <text evidence="6">Catalyzes the NAD(+)-dependent oxidation of L-threonine to 2-amino-3-ketobutyrate.</text>
</comment>
<keyword evidence="1 6" id="KW-0963">Cytoplasm</keyword>
<protein>
    <recommendedName>
        <fullName evidence="6 7">L-threonine 3-dehydrogenase</fullName>
        <shortName evidence="6">TDH</shortName>
        <ecNumber evidence="6 7">1.1.1.103</ecNumber>
    </recommendedName>
</protein>
<comment type="catalytic activity">
    <reaction evidence="6">
        <text>L-threonine + NAD(+) = (2S)-2-amino-3-oxobutanoate + NADH + H(+)</text>
        <dbReference type="Rhea" id="RHEA:13161"/>
        <dbReference type="ChEBI" id="CHEBI:15378"/>
        <dbReference type="ChEBI" id="CHEBI:57540"/>
        <dbReference type="ChEBI" id="CHEBI:57926"/>
        <dbReference type="ChEBI" id="CHEBI:57945"/>
        <dbReference type="ChEBI" id="CHEBI:78948"/>
        <dbReference type="EC" id="1.1.1.103"/>
    </reaction>
</comment>
<feature type="domain" description="Enoyl reductase (ER)" evidence="8">
    <location>
        <begin position="12"/>
        <end position="338"/>
    </location>
</feature>
<dbReference type="Gene3D" id="3.40.50.720">
    <property type="entry name" value="NAD(P)-binding Rossmann-like Domain"/>
    <property type="match status" value="1"/>
</dbReference>
<dbReference type="InterPro" id="IPR011032">
    <property type="entry name" value="GroES-like_sf"/>
</dbReference>
<comment type="subcellular location">
    <subcellularLocation>
        <location evidence="6">Cytoplasm</location>
    </subcellularLocation>
</comment>
<feature type="binding site" evidence="6">
    <location>
        <position position="38"/>
    </location>
    <ligand>
        <name>Zn(2+)</name>
        <dbReference type="ChEBI" id="CHEBI:29105"/>
        <label>1</label>
        <note>catalytic</note>
    </ligand>
</feature>
<feature type="binding site" evidence="6">
    <location>
        <begin position="286"/>
        <end position="287"/>
    </location>
    <ligand>
        <name>NAD(+)</name>
        <dbReference type="ChEBI" id="CHEBI:57540"/>
    </ligand>
</feature>
<dbReference type="Pfam" id="PF00107">
    <property type="entry name" value="ADH_zinc_N"/>
    <property type="match status" value="1"/>
</dbReference>
<keyword evidence="4 6" id="KW-0560">Oxidoreductase</keyword>
<keyword evidence="10" id="KW-1185">Reference proteome</keyword>
<evidence type="ECO:0000313" key="10">
    <source>
        <dbReference type="Proteomes" id="UP001203069"/>
    </source>
</evidence>
<reference evidence="9 10" key="1">
    <citation type="submission" date="2022-02" db="EMBL/GenBank/DDBJ databases">
        <title>Description of Brenneria tiliae sp. nov. isolated from symptomatic Tilia x moltkei and Tilia x europaea trees in the UK.</title>
        <authorList>
            <person name="Kile H."/>
        </authorList>
    </citation>
    <scope>NUCLEOTIDE SEQUENCE [LARGE SCALE GENOMIC DNA]</scope>
    <source>
        <strain evidence="9 10">MC1SB4.1</strain>
    </source>
</reference>
<dbReference type="InterPro" id="IPR036291">
    <property type="entry name" value="NAD(P)-bd_dom_sf"/>
</dbReference>
<feature type="active site" description="Charge relay system" evidence="6">
    <location>
        <position position="43"/>
    </location>
</feature>
<sequence length="345" mass="37417">MKALVKLRAEPGIWMTDAPRPALGHNDVMIKIRKSAICGTDVHIYNWDEWSRKTIPVPMVVGHEYVGEIVAIGQEVSGFSIGDRVSGEGHITCGHCRNCRAGRRHLCRNTLGVGVNRPGSFAEYLVIPADNAFRIPDNISDELAAIFDPFGNAVHTALSFDLVGEDVLIAGAGPIGIMAAAVCRHVGARHVVITDVNDYRLELAAKMGVTRAVNVARENLAAVMIELGMSEGFDIGLEMSGAPAAFRAMLKSMNHGGRIAMLGIPPRPMAIDWGEVIFKGLFIKGIYGREMFETWYKMSALLQSGLDLSPIVTHRFSIDDFQQGFDAMRSGQAGKVILDWGDSAG</sequence>
<feature type="binding site" evidence="6">
    <location>
        <position position="175"/>
    </location>
    <ligand>
        <name>NAD(+)</name>
        <dbReference type="ChEBI" id="CHEBI:57540"/>
    </ligand>
</feature>
<comment type="subunit">
    <text evidence="6">Homotetramer.</text>
</comment>
<evidence type="ECO:0000256" key="1">
    <source>
        <dbReference type="ARBA" id="ARBA00022490"/>
    </source>
</evidence>
<gene>
    <name evidence="6 9" type="primary">tdh</name>
    <name evidence="9" type="ORF">MFP26_12675</name>
</gene>
<accession>A0ABT0MVB8</accession>
<dbReference type="PROSITE" id="PS00059">
    <property type="entry name" value="ADH_ZINC"/>
    <property type="match status" value="1"/>
</dbReference>
<name>A0ABT0MVB8_9GAMM</name>
<dbReference type="HAMAP" id="MF_00627">
    <property type="entry name" value="Thr_dehydrog"/>
    <property type="match status" value="1"/>
</dbReference>
<dbReference type="NCBIfam" id="TIGR00692">
    <property type="entry name" value="tdh"/>
    <property type="match status" value="1"/>
</dbReference>
<dbReference type="InterPro" id="IPR013149">
    <property type="entry name" value="ADH-like_C"/>
</dbReference>
<keyword evidence="3 6" id="KW-0862">Zinc</keyword>
<dbReference type="InterPro" id="IPR004627">
    <property type="entry name" value="L-Threonine_3-DHase"/>
</dbReference>
<evidence type="ECO:0000313" key="9">
    <source>
        <dbReference type="EMBL" id="MCL2893537.1"/>
    </source>
</evidence>
<evidence type="ECO:0000256" key="2">
    <source>
        <dbReference type="ARBA" id="ARBA00022723"/>
    </source>
</evidence>
<proteinExistence type="inferred from homology"/>
<organism evidence="9 10">
    <name type="scientific">Brenneria tiliae</name>
    <dbReference type="NCBI Taxonomy" id="2914984"/>
    <lineage>
        <taxon>Bacteria</taxon>
        <taxon>Pseudomonadati</taxon>
        <taxon>Pseudomonadota</taxon>
        <taxon>Gammaproteobacteria</taxon>
        <taxon>Enterobacterales</taxon>
        <taxon>Pectobacteriaceae</taxon>
        <taxon>Brenneria</taxon>
    </lineage>
</organism>
<feature type="binding site" evidence="6">
    <location>
        <position position="200"/>
    </location>
    <ligand>
        <name>NAD(+)</name>
        <dbReference type="ChEBI" id="CHEBI:57540"/>
    </ligand>
</feature>
<evidence type="ECO:0000256" key="3">
    <source>
        <dbReference type="ARBA" id="ARBA00022833"/>
    </source>
</evidence>
<dbReference type="EMBL" id="JAKPBZ010000112">
    <property type="protein sequence ID" value="MCL2893537.1"/>
    <property type="molecule type" value="Genomic_DNA"/>
</dbReference>
<dbReference type="InterPro" id="IPR020843">
    <property type="entry name" value="ER"/>
</dbReference>
<feature type="binding site" evidence="6">
    <location>
        <position position="63"/>
    </location>
    <ligand>
        <name>Zn(2+)</name>
        <dbReference type="ChEBI" id="CHEBI:29105"/>
        <label>1</label>
        <note>catalytic</note>
    </ligand>
</feature>
<dbReference type="EC" id="1.1.1.103" evidence="6 7"/>
<dbReference type="PANTHER" id="PTHR43401:SF2">
    <property type="entry name" value="L-THREONINE 3-DEHYDROGENASE"/>
    <property type="match status" value="1"/>
</dbReference>
<feature type="site" description="Important for catalytic activity for the proton relay mechanism but does not participate directly in the coordination of zinc atom" evidence="6">
    <location>
        <position position="148"/>
    </location>
</feature>
<keyword evidence="2 6" id="KW-0479">Metal-binding</keyword>
<dbReference type="Gene3D" id="3.90.180.10">
    <property type="entry name" value="Medium-chain alcohol dehydrogenases, catalytic domain"/>
    <property type="match status" value="1"/>
</dbReference>
<dbReference type="InterPro" id="IPR002328">
    <property type="entry name" value="ADH_Zn_CS"/>
</dbReference>
<feature type="active site" description="Charge relay system" evidence="6">
    <location>
        <position position="40"/>
    </location>
</feature>
<dbReference type="RefSeq" id="WP_249245205.1">
    <property type="nucleotide sequence ID" value="NZ_JAKPBZ010000112.1"/>
</dbReference>
<dbReference type="InterPro" id="IPR013154">
    <property type="entry name" value="ADH-like_N"/>
</dbReference>
<evidence type="ECO:0000256" key="6">
    <source>
        <dbReference type="HAMAP-Rule" id="MF_00627"/>
    </source>
</evidence>
<dbReference type="GO" id="GO:0008743">
    <property type="term" value="F:L-threonine 3-dehydrogenase activity"/>
    <property type="evidence" value="ECO:0007669"/>
    <property type="project" value="UniProtKB-EC"/>
</dbReference>